<dbReference type="GO" id="GO:0000026">
    <property type="term" value="F:alpha-1,2-mannosyltransferase activity"/>
    <property type="evidence" value="ECO:0007669"/>
    <property type="project" value="TreeGrafter"/>
</dbReference>
<dbReference type="InterPro" id="IPR029044">
    <property type="entry name" value="Nucleotide-diphossugar_trans"/>
</dbReference>
<keyword evidence="6" id="KW-0735">Signal-anchor</keyword>
<keyword evidence="4" id="KW-0808">Transferase</keyword>
<comment type="subcellular location">
    <subcellularLocation>
        <location evidence="10">Endomembrane system</location>
        <topology evidence="10">Single-pass membrane protein</topology>
    </subcellularLocation>
    <subcellularLocation>
        <location evidence="1">Golgi apparatus membrane</location>
    </subcellularLocation>
    <subcellularLocation>
        <location evidence="2">Membrane</location>
        <topology evidence="2">Single-pass type II membrane protein</topology>
    </subcellularLocation>
</comment>
<reference evidence="12" key="2">
    <citation type="submission" date="2011-02" db="EMBL/GenBank/DDBJ databases">
        <authorList>
            <person name="MacLean D."/>
        </authorList>
    </citation>
    <scope>NUCLEOTIDE SEQUENCE</scope>
</reference>
<evidence type="ECO:0000256" key="1">
    <source>
        <dbReference type="ARBA" id="ARBA00004394"/>
    </source>
</evidence>
<evidence type="ECO:0000313" key="12">
    <source>
        <dbReference type="EMBL" id="CCA20051.1"/>
    </source>
</evidence>
<keyword evidence="8" id="KW-0333">Golgi apparatus</keyword>
<evidence type="ECO:0000256" key="4">
    <source>
        <dbReference type="ARBA" id="ARBA00022679"/>
    </source>
</evidence>
<evidence type="ECO:0000256" key="2">
    <source>
        <dbReference type="ARBA" id="ARBA00004606"/>
    </source>
</evidence>
<organism evidence="12">
    <name type="scientific">Albugo laibachii Nc14</name>
    <dbReference type="NCBI Taxonomy" id="890382"/>
    <lineage>
        <taxon>Eukaryota</taxon>
        <taxon>Sar</taxon>
        <taxon>Stramenopiles</taxon>
        <taxon>Oomycota</taxon>
        <taxon>Peronosporomycetes</taxon>
        <taxon>Albuginales</taxon>
        <taxon>Albuginaceae</taxon>
        <taxon>Albugo</taxon>
    </lineage>
</organism>
<sequence>MNRLHRTAARTSPKVTLLQLNVSSCLLVSLSLGICLCIISIFYVSRNDMFQDLLRVQDEFDANTVSSGMARKSKAVHWRPFANLHELEQYECVQFHYTANCSPTGVSIQKLKCSVPIPGTASGYCEVRHRITGEIRSVLNRRCGATRTSVEIACNQFRKVLGHALRAKEFEPNPSATAATGRKLLHMENPKLELATSTFDRGIAMIISPNRIHSAYASIKWLRQTGCILPIELWYRPTEFPFINSMKAESNASYPVIAVLIQYYDVFLRKIDPNAQAESSFAKIYAVAYSTFKQLLLLDADNFAVSDPTRLFESDAFVKTGAIFWPDFWLPDRTMFFMNDHSLVWEMLNVEYVYMFEQESGQVLIDRERHTKALSVLAYFGLRRPRLLVELGFSWGDKDLFRFAWMTTNSTFHFISGPPGSAGILLREKNLFCGQSIVQHDPDGKIIFVHRNNQKLRPNTTKAVWTHIQEYNTADLSKFRVDSTDGDENFSKWNVSQCFGKYTDYGRYYKLTAFEDYPFAHIEATLFEYVKRSGAMIAPFPELQPEED</sequence>
<evidence type="ECO:0000256" key="5">
    <source>
        <dbReference type="ARBA" id="ARBA00022692"/>
    </source>
</evidence>
<keyword evidence="5 11" id="KW-0812">Transmembrane</keyword>
<dbReference type="AlphaFoldDB" id="F0WFR7"/>
<feature type="transmembrane region" description="Helical" evidence="11">
    <location>
        <begin position="20"/>
        <end position="44"/>
    </location>
</feature>
<protein>
    <submittedName>
        <fullName evidence="12">Uncharacterized protein AlNc14C85G5452</fullName>
    </submittedName>
</protein>
<dbReference type="PANTHER" id="PTHR31646">
    <property type="entry name" value="ALPHA-1,2-MANNOSYLTRANSFERASE MNN2"/>
    <property type="match status" value="1"/>
</dbReference>
<evidence type="ECO:0000256" key="7">
    <source>
        <dbReference type="ARBA" id="ARBA00022989"/>
    </source>
</evidence>
<evidence type="ECO:0000256" key="10">
    <source>
        <dbReference type="ARBA" id="ARBA00037847"/>
    </source>
</evidence>
<gene>
    <name evidence="12" type="primary">AlNc14C85G5452</name>
    <name evidence="12" type="ORF">ALNC14_061940</name>
</gene>
<dbReference type="GO" id="GO:0046354">
    <property type="term" value="P:mannan biosynthetic process"/>
    <property type="evidence" value="ECO:0007669"/>
    <property type="project" value="TreeGrafter"/>
</dbReference>
<dbReference type="SUPFAM" id="SSF53448">
    <property type="entry name" value="Nucleotide-diphospho-sugar transferases"/>
    <property type="match status" value="1"/>
</dbReference>
<keyword evidence="9 11" id="KW-0472">Membrane</keyword>
<reference evidence="12" key="1">
    <citation type="journal article" date="2011" name="PLoS Biol.">
        <title>Gene gain and loss during evolution of obligate parasitism in the white rust pathogen of Arabidopsis thaliana.</title>
        <authorList>
            <person name="Kemen E."/>
            <person name="Gardiner A."/>
            <person name="Schultz-Larsen T."/>
            <person name="Kemen A.C."/>
            <person name="Balmuth A.L."/>
            <person name="Robert-Seilaniantz A."/>
            <person name="Bailey K."/>
            <person name="Holub E."/>
            <person name="Studholme D.J."/>
            <person name="Maclean D."/>
            <person name="Jones J.D."/>
        </authorList>
    </citation>
    <scope>NUCLEOTIDE SEQUENCE</scope>
</reference>
<name>F0WFR7_9STRA</name>
<evidence type="ECO:0000256" key="3">
    <source>
        <dbReference type="ARBA" id="ARBA00009105"/>
    </source>
</evidence>
<dbReference type="GO" id="GO:0000139">
    <property type="term" value="C:Golgi membrane"/>
    <property type="evidence" value="ECO:0007669"/>
    <property type="project" value="UniProtKB-SubCell"/>
</dbReference>
<evidence type="ECO:0000256" key="6">
    <source>
        <dbReference type="ARBA" id="ARBA00022968"/>
    </source>
</evidence>
<evidence type="ECO:0000256" key="8">
    <source>
        <dbReference type="ARBA" id="ARBA00023034"/>
    </source>
</evidence>
<dbReference type="Pfam" id="PF11051">
    <property type="entry name" value="Mannosyl_trans3"/>
    <property type="match status" value="1"/>
</dbReference>
<accession>F0WFR7</accession>
<comment type="similarity">
    <text evidence="3">Belongs to the MNN1/MNT family.</text>
</comment>
<dbReference type="EMBL" id="FR824130">
    <property type="protein sequence ID" value="CCA20051.1"/>
    <property type="molecule type" value="Genomic_DNA"/>
</dbReference>
<dbReference type="PANTHER" id="PTHR31646:SF1">
    <property type="entry name" value="ALPHA-1,2-MANNOSYLTRANSFERASE MNN2"/>
    <property type="match status" value="1"/>
</dbReference>
<evidence type="ECO:0000256" key="9">
    <source>
        <dbReference type="ARBA" id="ARBA00023136"/>
    </source>
</evidence>
<evidence type="ECO:0000256" key="11">
    <source>
        <dbReference type="SAM" id="Phobius"/>
    </source>
</evidence>
<keyword evidence="7 11" id="KW-1133">Transmembrane helix</keyword>
<dbReference type="HOGENOM" id="CLU_018120_2_0_1"/>
<dbReference type="InterPro" id="IPR022751">
    <property type="entry name" value="Alpha_mannosyltransferase"/>
</dbReference>
<proteinExistence type="inferred from homology"/>